<dbReference type="InterPro" id="IPR016155">
    <property type="entry name" value="Mopterin_synth/thiamin_S_b"/>
</dbReference>
<dbReference type="EMBL" id="FNPV01000001">
    <property type="protein sequence ID" value="SDY33564.1"/>
    <property type="molecule type" value="Genomic_DNA"/>
</dbReference>
<dbReference type="InterPro" id="IPR003749">
    <property type="entry name" value="ThiS/MoaD-like"/>
</dbReference>
<organism evidence="1 2">
    <name type="scientific">Tindallia californiensis</name>
    <dbReference type="NCBI Taxonomy" id="159292"/>
    <lineage>
        <taxon>Bacteria</taxon>
        <taxon>Bacillati</taxon>
        <taxon>Bacillota</taxon>
        <taxon>Clostridia</taxon>
        <taxon>Peptostreptococcales</taxon>
        <taxon>Tindalliaceae</taxon>
        <taxon>Tindallia</taxon>
    </lineage>
</organism>
<dbReference type="InterPro" id="IPR012675">
    <property type="entry name" value="Beta-grasp_dom_sf"/>
</dbReference>
<dbReference type="Proteomes" id="UP000199230">
    <property type="component" value="Unassembled WGS sequence"/>
</dbReference>
<dbReference type="RefSeq" id="WP_093310398.1">
    <property type="nucleotide sequence ID" value="NZ_FNPV01000001.1"/>
</dbReference>
<evidence type="ECO:0000313" key="1">
    <source>
        <dbReference type="EMBL" id="SDY33564.1"/>
    </source>
</evidence>
<keyword evidence="2" id="KW-1185">Reference proteome</keyword>
<dbReference type="AlphaFoldDB" id="A0A1H3J304"/>
<reference evidence="1 2" key="1">
    <citation type="submission" date="2016-10" db="EMBL/GenBank/DDBJ databases">
        <authorList>
            <person name="de Groot N.N."/>
        </authorList>
    </citation>
    <scope>NUCLEOTIDE SEQUENCE [LARGE SCALE GENOMIC DNA]</scope>
    <source>
        <strain evidence="1 2">APO</strain>
    </source>
</reference>
<dbReference type="SUPFAM" id="SSF54285">
    <property type="entry name" value="MoaD/ThiS"/>
    <property type="match status" value="1"/>
</dbReference>
<sequence length="70" mass="7797">MINVTVTWISSNKKDQQVTLSDSATVQELLDLLCLNQHDYLIIVKGSNRLANYPLSDKDIVKILYSMAGG</sequence>
<proteinExistence type="predicted"/>
<gene>
    <name evidence="1" type="ORF">SAMN05192546_101370</name>
</gene>
<dbReference type="Gene3D" id="3.10.20.30">
    <property type="match status" value="1"/>
</dbReference>
<protein>
    <submittedName>
        <fullName evidence="1">Sulfur carrier protein ThiS (Thiamine biosynthesis)</fullName>
    </submittedName>
</protein>
<name>A0A1H3J304_9FIRM</name>
<accession>A0A1H3J304</accession>
<evidence type="ECO:0000313" key="2">
    <source>
        <dbReference type="Proteomes" id="UP000199230"/>
    </source>
</evidence>
<dbReference type="Pfam" id="PF02597">
    <property type="entry name" value="ThiS"/>
    <property type="match status" value="1"/>
</dbReference>